<reference evidence="8" key="1">
    <citation type="journal article" date="2020" name="mSystems">
        <title>Genome- and Community-Level Interaction Insights into Carbon Utilization and Element Cycling Functions of Hydrothermarchaeota in Hydrothermal Sediment.</title>
        <authorList>
            <person name="Zhou Z."/>
            <person name="Liu Y."/>
            <person name="Xu W."/>
            <person name="Pan J."/>
            <person name="Luo Z.H."/>
            <person name="Li M."/>
        </authorList>
    </citation>
    <scope>NUCLEOTIDE SEQUENCE [LARGE SCALE GENOMIC DNA]</scope>
    <source>
        <strain evidence="8">SpSt-26</strain>
    </source>
</reference>
<evidence type="ECO:0000313" key="8">
    <source>
        <dbReference type="EMBL" id="HEH36035.1"/>
    </source>
</evidence>
<comment type="caution">
    <text evidence="8">The sequence shown here is derived from an EMBL/GenBank/DDBJ whole genome shotgun (WGS) entry which is preliminary data.</text>
</comment>
<gene>
    <name evidence="8" type="ORF">ENP88_07895</name>
</gene>
<evidence type="ECO:0000256" key="2">
    <source>
        <dbReference type="ARBA" id="ARBA00007977"/>
    </source>
</evidence>
<feature type="transmembrane region" description="Helical" evidence="7">
    <location>
        <begin position="52"/>
        <end position="69"/>
    </location>
</feature>
<evidence type="ECO:0000256" key="1">
    <source>
        <dbReference type="ARBA" id="ARBA00004651"/>
    </source>
</evidence>
<sequence length="332" mass="36271">MANSFLNSETTLFVKFEIDIKRFVYKKTEIGILVLLISLGSIGFAVNSIDSGLDALFIAFFLGIITGYFIKKEEKDCANRILKLMLPIAIALYGFNIYSPTLNADLEKILATIAISLAIFTSVYVSSLKLGSSRDLSILLSCGSGICGLSAIAIISSIIKPKKYEFSSSIIAITVIGLICTIFYPLIAKLLFPEKLYFLAGSTLPQTGLVKIASSVFGSEEIERALSVKSIRIAMIAVVTFVISFIYSEKRFYVPWFVVAFLTTAFLGSYFGTPEFLRILSTTIFASTLAGIGMTVELKEIYRVGLKPLLAVSIGAMTSLMIFILLWMGGII</sequence>
<keyword evidence="3" id="KW-1003">Cell membrane</keyword>
<dbReference type="GO" id="GO:0005886">
    <property type="term" value="C:plasma membrane"/>
    <property type="evidence" value="ECO:0007669"/>
    <property type="project" value="UniProtKB-SubCell"/>
</dbReference>
<name>A0A7J2TKF0_ARCFL</name>
<dbReference type="AlphaFoldDB" id="A0A7J2TKF0"/>
<evidence type="ECO:0000256" key="5">
    <source>
        <dbReference type="ARBA" id="ARBA00022989"/>
    </source>
</evidence>
<organism evidence="8">
    <name type="scientific">Archaeoglobus fulgidus</name>
    <dbReference type="NCBI Taxonomy" id="2234"/>
    <lineage>
        <taxon>Archaea</taxon>
        <taxon>Methanobacteriati</taxon>
        <taxon>Methanobacteriota</taxon>
        <taxon>Archaeoglobi</taxon>
        <taxon>Archaeoglobales</taxon>
        <taxon>Archaeoglobaceae</taxon>
        <taxon>Archaeoglobus</taxon>
    </lineage>
</organism>
<dbReference type="Pfam" id="PF03601">
    <property type="entry name" value="Cons_hypoth698"/>
    <property type="match status" value="1"/>
</dbReference>
<feature type="transmembrane region" description="Helical" evidence="7">
    <location>
        <begin position="308"/>
        <end position="328"/>
    </location>
</feature>
<feature type="transmembrane region" description="Helical" evidence="7">
    <location>
        <begin position="30"/>
        <end position="46"/>
    </location>
</feature>
<feature type="transmembrane region" description="Helical" evidence="7">
    <location>
        <begin position="171"/>
        <end position="192"/>
    </location>
</feature>
<accession>A0A7J2TKF0</accession>
<keyword evidence="4 7" id="KW-0812">Transmembrane</keyword>
<protein>
    <submittedName>
        <fullName evidence="8">Putative sulfate exporter family transporter</fullName>
    </submittedName>
</protein>
<feature type="transmembrane region" description="Helical" evidence="7">
    <location>
        <begin position="138"/>
        <end position="159"/>
    </location>
</feature>
<evidence type="ECO:0000256" key="3">
    <source>
        <dbReference type="ARBA" id="ARBA00022475"/>
    </source>
</evidence>
<dbReference type="InterPro" id="IPR018383">
    <property type="entry name" value="UPF0324_pro"/>
</dbReference>
<dbReference type="EMBL" id="DSLA01000125">
    <property type="protein sequence ID" value="HEH36035.1"/>
    <property type="molecule type" value="Genomic_DNA"/>
</dbReference>
<dbReference type="PANTHER" id="PTHR30106:SF2">
    <property type="entry name" value="UPF0324 INNER MEMBRANE PROTEIN YEIH"/>
    <property type="match status" value="1"/>
</dbReference>
<feature type="transmembrane region" description="Helical" evidence="7">
    <location>
        <begin position="109"/>
        <end position="126"/>
    </location>
</feature>
<keyword evidence="5 7" id="KW-1133">Transmembrane helix</keyword>
<feature type="transmembrane region" description="Helical" evidence="7">
    <location>
        <begin position="81"/>
        <end position="97"/>
    </location>
</feature>
<comment type="subcellular location">
    <subcellularLocation>
        <location evidence="1">Cell membrane</location>
        <topology evidence="1">Multi-pass membrane protein</topology>
    </subcellularLocation>
</comment>
<feature type="transmembrane region" description="Helical" evidence="7">
    <location>
        <begin position="279"/>
        <end position="296"/>
    </location>
</feature>
<evidence type="ECO:0000256" key="7">
    <source>
        <dbReference type="SAM" id="Phobius"/>
    </source>
</evidence>
<dbReference type="PANTHER" id="PTHR30106">
    <property type="entry name" value="INNER MEMBRANE PROTEIN YEIH-RELATED"/>
    <property type="match status" value="1"/>
</dbReference>
<comment type="similarity">
    <text evidence="2">Belongs to the UPF0324 family.</text>
</comment>
<proteinExistence type="inferred from homology"/>
<evidence type="ECO:0000256" key="6">
    <source>
        <dbReference type="ARBA" id="ARBA00023136"/>
    </source>
</evidence>
<feature type="transmembrane region" description="Helical" evidence="7">
    <location>
        <begin position="253"/>
        <end position="272"/>
    </location>
</feature>
<evidence type="ECO:0000256" key="4">
    <source>
        <dbReference type="ARBA" id="ARBA00022692"/>
    </source>
</evidence>
<feature type="transmembrane region" description="Helical" evidence="7">
    <location>
        <begin position="230"/>
        <end position="247"/>
    </location>
</feature>
<keyword evidence="6 7" id="KW-0472">Membrane</keyword>